<dbReference type="InterPro" id="IPR057571">
    <property type="entry name" value="SDR_PhqE-like"/>
</dbReference>
<dbReference type="InterPro" id="IPR019819">
    <property type="entry name" value="Carboxylesterase_B_CS"/>
</dbReference>
<dbReference type="InterPro" id="IPR002018">
    <property type="entry name" value="CarbesteraseB"/>
</dbReference>
<proteinExistence type="predicted"/>
<dbReference type="Pfam" id="PF11951">
    <property type="entry name" value="Fungal_trans_2"/>
    <property type="match status" value="1"/>
</dbReference>
<dbReference type="Gene3D" id="3.40.50.720">
    <property type="entry name" value="NAD(P)-binding Rossmann-like Domain"/>
    <property type="match status" value="1"/>
</dbReference>
<reference evidence="3" key="1">
    <citation type="journal article" date="2020" name="bioRxiv">
        <title>Genomic and phenotypic heterogeneity of clinical isolates of the human pathogens Aspergillus fumigatus, Aspergillus lentulus and Aspergillus fumigatiaffinis.</title>
        <authorList>
            <person name="dos Santos R.A.C."/>
            <person name="Steenwyk J.L."/>
            <person name="Rivero-Menendez O."/>
            <person name="Mead M.E."/>
            <person name="Silva L.P."/>
            <person name="Bastos R.W."/>
            <person name="Alastruey-Izquierdo A."/>
            <person name="Goldman G.H."/>
            <person name="Rokas A."/>
        </authorList>
    </citation>
    <scope>NUCLEOTIDE SEQUENCE</scope>
    <source>
        <strain evidence="3">CNM-CM6805</strain>
    </source>
</reference>
<dbReference type="InterPro" id="IPR021858">
    <property type="entry name" value="Fun_TF"/>
</dbReference>
<sequence length="888" mass="96907">MDGRKYASKLAGKHILVFGGTSGIGFCVAEAALEQGASVFISGSSPNKLTSALTSLIEAYPTAGNRLNGKTCDLSVAEKLEENLTSILTTATESSKIDHIVFTSGNDLHLDHVSRVVIDQVYAAGVVRFFAPVILAKLSLNFLQPGPGSSITFTGGDRESPIPSPSPRISTSTVTVDDLRFWHHYLVDARPGLPIGDEGTWSSQIPIFAHDCPHLLHALLSLGASYCSLASPQGYQYAPLVIAHRGKALKALGAILAKGDNCTITEVDSALATCIALTFQARHMSDGVIDFAVMVRGCSIMTNWYFRHGRKSNIFSCLRTQEQAMQTTTLPWEPQALKDQHTITGCIAALDRLQPLLRTKLASSANVGSTFERSHKLPLLKLPYGTWRAHQYNAEADVYVFRNIRFAAPPLGELRWSKPAPPEFIPGIQDGSYGHNCIPAPIPDQFFMPGVKNLTKNSAEDCLFLDVYVPGKVVRKRQKLIPVVVWIHGGGYVSGSKDQAIGTGYYDGTSLIQQADNNLIVVTINYRPGAFGFLAGEPLRTQGVFNAGLYDQRAAFAWVQAYIHLLGGDPGSVCAWGQSAGGGSLMYHLIAEGGKLDPLFRRALLQSPSFAVNANPQVNYKLFRDFAAAAQCPTEGKDALRCLRLANSTILTRANEEVYLGSPVPDGKYIRNPALFEYARGNTWKNIESVIVSHVIDEASLGLPDPIPEGQVEAFISNNLPANATAQTKTIANLFESLYANSTEREMLSALYNAILYTCNLRAVLKAYPNPAWAFQFSFLDGVINGKHASDIPATWYNAKLQGSTEPLFGQFQRYITNHARSGNPNTPRSKKHELEYWPEVTGLEEDAPGNVFNMSNWGFDVIRDDQMAKSVCDAWNKALVEAVELNR</sequence>
<evidence type="ECO:0000259" key="2">
    <source>
        <dbReference type="Pfam" id="PF00135"/>
    </source>
</evidence>
<reference evidence="3" key="2">
    <citation type="submission" date="2020-04" db="EMBL/GenBank/DDBJ databases">
        <authorList>
            <person name="Santos R.A.C."/>
            <person name="Steenwyk J.L."/>
            <person name="Rivero-Menendez O."/>
            <person name="Mead M.E."/>
            <person name="Silva L.P."/>
            <person name="Bastos R.W."/>
            <person name="Alastruey-Izquierdo A."/>
            <person name="Goldman G.H."/>
            <person name="Rokas A."/>
        </authorList>
    </citation>
    <scope>NUCLEOTIDE SEQUENCE</scope>
    <source>
        <strain evidence="3">CNM-CM6805</strain>
    </source>
</reference>
<organism evidence="3 4">
    <name type="scientific">Aspergillus fumigatiaffinis</name>
    <dbReference type="NCBI Taxonomy" id="340414"/>
    <lineage>
        <taxon>Eukaryota</taxon>
        <taxon>Fungi</taxon>
        <taxon>Dikarya</taxon>
        <taxon>Ascomycota</taxon>
        <taxon>Pezizomycotina</taxon>
        <taxon>Eurotiomycetes</taxon>
        <taxon>Eurotiomycetidae</taxon>
        <taxon>Eurotiales</taxon>
        <taxon>Aspergillaceae</taxon>
        <taxon>Aspergillus</taxon>
        <taxon>Aspergillus subgen. Fumigati</taxon>
    </lineage>
</organism>
<evidence type="ECO:0000313" key="4">
    <source>
        <dbReference type="Proteomes" id="UP000653565"/>
    </source>
</evidence>
<dbReference type="InterPro" id="IPR029058">
    <property type="entry name" value="AB_hydrolase_fold"/>
</dbReference>
<keyword evidence="4" id="KW-1185">Reference proteome</keyword>
<keyword evidence="1" id="KW-0521">NADP</keyword>
<dbReference type="EMBL" id="JAAAPX010000024">
    <property type="protein sequence ID" value="KAF4240830.1"/>
    <property type="molecule type" value="Genomic_DNA"/>
</dbReference>
<dbReference type="InterPro" id="IPR050309">
    <property type="entry name" value="Type-B_Carboxylest/Lipase"/>
</dbReference>
<feature type="domain" description="Carboxylesterase type B" evidence="2">
    <location>
        <begin position="381"/>
        <end position="846"/>
    </location>
</feature>
<name>A0A8H4MDV3_9EURO</name>
<protein>
    <recommendedName>
        <fullName evidence="2">Carboxylesterase type B domain-containing protein</fullName>
    </recommendedName>
</protein>
<dbReference type="SUPFAM" id="SSF53474">
    <property type="entry name" value="alpha/beta-Hydrolases"/>
    <property type="match status" value="1"/>
</dbReference>
<dbReference type="PROSITE" id="PS00941">
    <property type="entry name" value="CARBOXYLESTERASE_B_2"/>
    <property type="match status" value="1"/>
</dbReference>
<dbReference type="Proteomes" id="UP000653565">
    <property type="component" value="Unassembled WGS sequence"/>
</dbReference>
<evidence type="ECO:0000313" key="3">
    <source>
        <dbReference type="EMBL" id="KAF4240830.1"/>
    </source>
</evidence>
<evidence type="ECO:0000256" key="1">
    <source>
        <dbReference type="ARBA" id="ARBA00022857"/>
    </source>
</evidence>
<dbReference type="Gene3D" id="3.40.50.1820">
    <property type="entry name" value="alpha/beta hydrolase"/>
    <property type="match status" value="1"/>
</dbReference>
<dbReference type="PANTHER" id="PTHR11559">
    <property type="entry name" value="CARBOXYLESTERASE"/>
    <property type="match status" value="1"/>
</dbReference>
<gene>
    <name evidence="3" type="ORF">CNMCM6805_004634</name>
</gene>
<dbReference type="InterPro" id="IPR036291">
    <property type="entry name" value="NAD(P)-bd_dom_sf"/>
</dbReference>
<dbReference type="AlphaFoldDB" id="A0A8H4MDV3"/>
<dbReference type="SUPFAM" id="SSF51735">
    <property type="entry name" value="NAD(P)-binding Rossmann-fold domains"/>
    <property type="match status" value="1"/>
</dbReference>
<dbReference type="Pfam" id="PF23441">
    <property type="entry name" value="SDR"/>
    <property type="match status" value="1"/>
</dbReference>
<dbReference type="Pfam" id="PF00135">
    <property type="entry name" value="COesterase"/>
    <property type="match status" value="1"/>
</dbReference>
<accession>A0A8H4MDV3</accession>
<comment type="caution">
    <text evidence="3">The sequence shown here is derived from an EMBL/GenBank/DDBJ whole genome shotgun (WGS) entry which is preliminary data.</text>
</comment>